<dbReference type="Pfam" id="PF00004">
    <property type="entry name" value="AAA"/>
    <property type="match status" value="1"/>
</dbReference>
<accession>A0A8S3K0K7</accession>
<feature type="non-terminal residue" evidence="2">
    <location>
        <position position="169"/>
    </location>
</feature>
<dbReference type="GO" id="GO:0005524">
    <property type="term" value="F:ATP binding"/>
    <property type="evidence" value="ECO:0007669"/>
    <property type="project" value="InterPro"/>
</dbReference>
<dbReference type="AlphaFoldDB" id="A0A8S3K0K7"/>
<dbReference type="EMBL" id="CAJOBJ010369724">
    <property type="protein sequence ID" value="CAF5222852.1"/>
    <property type="molecule type" value="Genomic_DNA"/>
</dbReference>
<reference evidence="2" key="1">
    <citation type="submission" date="2021-02" db="EMBL/GenBank/DDBJ databases">
        <authorList>
            <person name="Nowell W R."/>
        </authorList>
    </citation>
    <scope>NUCLEOTIDE SEQUENCE</scope>
</reference>
<dbReference type="GO" id="GO:0004842">
    <property type="term" value="F:ubiquitin-protein transferase activity"/>
    <property type="evidence" value="ECO:0007669"/>
    <property type="project" value="InterPro"/>
</dbReference>
<name>A0A8S3K0K7_9BILA</name>
<dbReference type="PANTHER" id="PTHR22605:SF1">
    <property type="entry name" value="RZ-TYPE DOMAIN-CONTAINING PROTEIN"/>
    <property type="match status" value="1"/>
</dbReference>
<dbReference type="InterPro" id="IPR027417">
    <property type="entry name" value="P-loop_NTPase"/>
</dbReference>
<evidence type="ECO:0000313" key="2">
    <source>
        <dbReference type="EMBL" id="CAF5222852.1"/>
    </source>
</evidence>
<dbReference type="Gene3D" id="3.40.50.300">
    <property type="entry name" value="P-loop containing nucleotide triphosphate hydrolases"/>
    <property type="match status" value="1"/>
</dbReference>
<dbReference type="InterPro" id="IPR003959">
    <property type="entry name" value="ATPase_AAA_core"/>
</dbReference>
<evidence type="ECO:0000313" key="3">
    <source>
        <dbReference type="Proteomes" id="UP000681720"/>
    </source>
</evidence>
<protein>
    <recommendedName>
        <fullName evidence="1">ATPase AAA-type core domain-containing protein</fullName>
    </recommendedName>
</protein>
<dbReference type="GO" id="GO:0016887">
    <property type="term" value="F:ATP hydrolysis activity"/>
    <property type="evidence" value="ECO:0007669"/>
    <property type="project" value="InterPro"/>
</dbReference>
<organism evidence="2 3">
    <name type="scientific">Rotaria magnacalcarata</name>
    <dbReference type="NCBI Taxonomy" id="392030"/>
    <lineage>
        <taxon>Eukaryota</taxon>
        <taxon>Metazoa</taxon>
        <taxon>Spiralia</taxon>
        <taxon>Gnathifera</taxon>
        <taxon>Rotifera</taxon>
        <taxon>Eurotatoria</taxon>
        <taxon>Bdelloidea</taxon>
        <taxon>Philodinida</taxon>
        <taxon>Philodinidae</taxon>
        <taxon>Rotaria</taxon>
    </lineage>
</organism>
<dbReference type="Proteomes" id="UP000681720">
    <property type="component" value="Unassembled WGS sequence"/>
</dbReference>
<dbReference type="PANTHER" id="PTHR22605">
    <property type="entry name" value="RZ-TYPE DOMAIN-CONTAINING PROTEIN"/>
    <property type="match status" value="1"/>
</dbReference>
<evidence type="ECO:0000259" key="1">
    <source>
        <dbReference type="Pfam" id="PF00004"/>
    </source>
</evidence>
<dbReference type="SUPFAM" id="SSF52540">
    <property type="entry name" value="P-loop containing nucleoside triphosphate hydrolases"/>
    <property type="match status" value="1"/>
</dbReference>
<sequence length="169" mass="18921">MGPYLKPHLPNLKNIPNILAKILEMEQTKLIERMELPPGTARNHALMDNIFVLLVCIVNRIPVIICGKPGCSKTSAVQIVISNLKGKKSTDEYFQKLPELITVSYQGSQNCTSESIIKVFQRADKYFDAKSDANILPVIVFDEIGLAELSTHNPLKVLHSKLEVETCQY</sequence>
<proteinExistence type="predicted"/>
<gene>
    <name evidence="2" type="ORF">GIL414_LOCUS85284</name>
</gene>
<feature type="domain" description="ATPase AAA-type core" evidence="1">
    <location>
        <begin position="63"/>
        <end position="145"/>
    </location>
</feature>
<dbReference type="InterPro" id="IPR031248">
    <property type="entry name" value="RNF213"/>
</dbReference>
<comment type="caution">
    <text evidence="2">The sequence shown here is derived from an EMBL/GenBank/DDBJ whole genome shotgun (WGS) entry which is preliminary data.</text>
</comment>